<keyword evidence="3" id="KW-1185">Reference proteome</keyword>
<dbReference type="OrthoDB" id="3695729at2"/>
<sequence length="114" mass="12324">MGRESADAFRAAWVEALDDLEVDVERAEALLRAHAVAEAPEPAPDAPAWAVPPGVQGPLPQDLAARAAAILERQLRASEELVRAMSGNRRQAALAARLDPGDRRERPVFLDRAL</sequence>
<evidence type="ECO:0000256" key="1">
    <source>
        <dbReference type="SAM" id="Coils"/>
    </source>
</evidence>
<accession>A0A3A3YQC8</accession>
<keyword evidence="1" id="KW-0175">Coiled coil</keyword>
<evidence type="ECO:0000313" key="2">
    <source>
        <dbReference type="EMBL" id="RJK92821.1"/>
    </source>
</evidence>
<gene>
    <name evidence="2" type="ORF">D5H78_18395</name>
</gene>
<proteinExistence type="predicted"/>
<organism evidence="2 3">
    <name type="scientific">Vallicoccus soli</name>
    <dbReference type="NCBI Taxonomy" id="2339232"/>
    <lineage>
        <taxon>Bacteria</taxon>
        <taxon>Bacillati</taxon>
        <taxon>Actinomycetota</taxon>
        <taxon>Actinomycetes</taxon>
        <taxon>Motilibacterales</taxon>
        <taxon>Vallicoccaceae</taxon>
        <taxon>Vallicoccus</taxon>
    </lineage>
</organism>
<feature type="coiled-coil region" evidence="1">
    <location>
        <begin position="10"/>
        <end position="37"/>
    </location>
</feature>
<name>A0A3A3YQC8_9ACTN</name>
<dbReference type="Proteomes" id="UP000265614">
    <property type="component" value="Unassembled WGS sequence"/>
</dbReference>
<dbReference type="EMBL" id="QZEZ01000012">
    <property type="protein sequence ID" value="RJK92821.1"/>
    <property type="molecule type" value="Genomic_DNA"/>
</dbReference>
<protein>
    <submittedName>
        <fullName evidence="2">Uncharacterized protein</fullName>
    </submittedName>
</protein>
<reference evidence="2 3" key="1">
    <citation type="submission" date="2018-09" db="EMBL/GenBank/DDBJ databases">
        <title>YIM 75000 draft genome.</title>
        <authorList>
            <person name="Tang S."/>
            <person name="Feng Y."/>
        </authorList>
    </citation>
    <scope>NUCLEOTIDE SEQUENCE [LARGE SCALE GENOMIC DNA]</scope>
    <source>
        <strain evidence="2 3">YIM 75000</strain>
    </source>
</reference>
<dbReference type="RefSeq" id="WP_119951956.1">
    <property type="nucleotide sequence ID" value="NZ_QZEZ01000012.1"/>
</dbReference>
<evidence type="ECO:0000313" key="3">
    <source>
        <dbReference type="Proteomes" id="UP000265614"/>
    </source>
</evidence>
<dbReference type="AlphaFoldDB" id="A0A3A3YQC8"/>
<comment type="caution">
    <text evidence="2">The sequence shown here is derived from an EMBL/GenBank/DDBJ whole genome shotgun (WGS) entry which is preliminary data.</text>
</comment>